<dbReference type="InterPro" id="IPR037012">
    <property type="entry name" value="NanQ/TabA/YiaL_sf"/>
</dbReference>
<name>A0A1H4FD74_9BACT</name>
<dbReference type="OrthoDB" id="9792756at2"/>
<dbReference type="PANTHER" id="PTHR34986:SF1">
    <property type="entry name" value="PROTEIN YIAL"/>
    <property type="match status" value="1"/>
</dbReference>
<dbReference type="Gene3D" id="2.60.120.370">
    <property type="entry name" value="YhcH/YjgK/YiaL"/>
    <property type="match status" value="1"/>
</dbReference>
<dbReference type="GO" id="GO:0005829">
    <property type="term" value="C:cytosol"/>
    <property type="evidence" value="ECO:0007669"/>
    <property type="project" value="TreeGrafter"/>
</dbReference>
<dbReference type="SUPFAM" id="SSF51197">
    <property type="entry name" value="Clavaminate synthase-like"/>
    <property type="match status" value="1"/>
</dbReference>
<evidence type="ECO:0000313" key="2">
    <source>
        <dbReference type="Proteomes" id="UP000183253"/>
    </source>
</evidence>
<dbReference type="NCBIfam" id="TIGR00022">
    <property type="entry name" value="YhcH/YjgK/YiaL family protein"/>
    <property type="match status" value="1"/>
</dbReference>
<evidence type="ECO:0000313" key="1">
    <source>
        <dbReference type="EMBL" id="SEA95299.1"/>
    </source>
</evidence>
<accession>A0A1H4FD74</accession>
<gene>
    <name evidence="1" type="ORF">SAMN05444145_1108</name>
</gene>
<dbReference type="Pfam" id="PF04074">
    <property type="entry name" value="DUF386"/>
    <property type="match status" value="1"/>
</dbReference>
<dbReference type="STRING" id="1033731.SAMN05444145_1108"/>
<dbReference type="InterPro" id="IPR004375">
    <property type="entry name" value="NanQ/TabA/YiaL"/>
</dbReference>
<keyword evidence="2" id="KW-1185">Reference proteome</keyword>
<protein>
    <submittedName>
        <fullName evidence="1">YhcH/YjgK/YiaL family protein</fullName>
    </submittedName>
</protein>
<proteinExistence type="predicted"/>
<dbReference type="Proteomes" id="UP000183253">
    <property type="component" value="Unassembled WGS sequence"/>
</dbReference>
<dbReference type="EMBL" id="FNRI01000010">
    <property type="protein sequence ID" value="SEA95299.1"/>
    <property type="molecule type" value="Genomic_DNA"/>
</dbReference>
<dbReference type="RefSeq" id="WP_026020848.1">
    <property type="nucleotide sequence ID" value="NZ_CAEG01000017.1"/>
</dbReference>
<dbReference type="AlphaFoldDB" id="A0A1H4FD74"/>
<dbReference type="PANTHER" id="PTHR34986">
    <property type="entry name" value="EVOLVED BETA-GALACTOSIDASE SUBUNIT BETA"/>
    <property type="match status" value="1"/>
</dbReference>
<reference evidence="1 2" key="1">
    <citation type="submission" date="2016-10" db="EMBL/GenBank/DDBJ databases">
        <authorList>
            <person name="de Groot N.N."/>
        </authorList>
    </citation>
    <scope>NUCLEOTIDE SEQUENCE [LARGE SCALE GENOMIC DNA]</scope>
    <source>
        <strain evidence="1 2">DSM 25383</strain>
    </source>
</reference>
<sequence>MILDSLKNSALYENVNPRMKKAFALIASTDWTKMEPGIHELDGKDIYVNVMERELKQKSDAKLEVHNEYIDIQVLVTGKEEAFGWSERKDLRMPQGGFDAEKDIQFFDDVPQTYYTLRPGQFTVLFPEDGHAPMVGEGTVRKIIVKVRK</sequence>
<organism evidence="1 2">
    <name type="scientific">Alistipes timonensis JC136</name>
    <dbReference type="NCBI Taxonomy" id="1033731"/>
    <lineage>
        <taxon>Bacteria</taxon>
        <taxon>Pseudomonadati</taxon>
        <taxon>Bacteroidota</taxon>
        <taxon>Bacteroidia</taxon>
        <taxon>Bacteroidales</taxon>
        <taxon>Rikenellaceae</taxon>
        <taxon>Alistipes</taxon>
    </lineage>
</organism>